<feature type="chain" id="PRO_5041387162" evidence="1">
    <location>
        <begin position="23"/>
        <end position="119"/>
    </location>
</feature>
<accession>A0AA37PZ14</accession>
<keyword evidence="3" id="KW-1185">Reference proteome</keyword>
<dbReference type="Proteomes" id="UP001161325">
    <property type="component" value="Unassembled WGS sequence"/>
</dbReference>
<sequence>MTRVRHAALALLLAATASTAFAQPRAPHRCAADARSHAARLLALHRGPDDRIAIDSAVRVLAPVRNPVGGTPPQLLDVLEVQGYIYRARYRMRFLYAPLRETPNECVLMGQEILELARV</sequence>
<dbReference type="AlphaFoldDB" id="A0AA37PZ14"/>
<dbReference type="EMBL" id="BRXS01000001">
    <property type="protein sequence ID" value="GLC23525.1"/>
    <property type="molecule type" value="Genomic_DNA"/>
</dbReference>
<evidence type="ECO:0000313" key="3">
    <source>
        <dbReference type="Proteomes" id="UP001161325"/>
    </source>
</evidence>
<comment type="caution">
    <text evidence="2">The sequence shown here is derived from an EMBL/GenBank/DDBJ whole genome shotgun (WGS) entry which is preliminary data.</text>
</comment>
<name>A0AA37PZ14_9BACT</name>
<organism evidence="2 3">
    <name type="scientific">Roseisolibacter agri</name>
    <dbReference type="NCBI Taxonomy" id="2014610"/>
    <lineage>
        <taxon>Bacteria</taxon>
        <taxon>Pseudomonadati</taxon>
        <taxon>Gemmatimonadota</taxon>
        <taxon>Gemmatimonadia</taxon>
        <taxon>Gemmatimonadales</taxon>
        <taxon>Gemmatimonadaceae</taxon>
        <taxon>Roseisolibacter</taxon>
    </lineage>
</organism>
<evidence type="ECO:0000313" key="2">
    <source>
        <dbReference type="EMBL" id="GLC23525.1"/>
    </source>
</evidence>
<keyword evidence="1" id="KW-0732">Signal</keyword>
<feature type="signal peptide" evidence="1">
    <location>
        <begin position="1"/>
        <end position="22"/>
    </location>
</feature>
<proteinExistence type="predicted"/>
<protein>
    <submittedName>
        <fullName evidence="2">Uncharacterized protein</fullName>
    </submittedName>
</protein>
<evidence type="ECO:0000256" key="1">
    <source>
        <dbReference type="SAM" id="SignalP"/>
    </source>
</evidence>
<reference evidence="2" key="1">
    <citation type="submission" date="2022-08" db="EMBL/GenBank/DDBJ databases">
        <title>Draft genome sequencing of Roseisolibacter agri AW1220.</title>
        <authorList>
            <person name="Tobiishi Y."/>
            <person name="Tonouchi A."/>
        </authorList>
    </citation>
    <scope>NUCLEOTIDE SEQUENCE</scope>
    <source>
        <strain evidence="2">AW1220</strain>
    </source>
</reference>
<gene>
    <name evidence="2" type="ORF">rosag_00380</name>
</gene>